<dbReference type="GeneID" id="96754631"/>
<dbReference type="Proteomes" id="UP000325598">
    <property type="component" value="Unassembled WGS sequence"/>
</dbReference>
<dbReference type="PANTHER" id="PTHR43877">
    <property type="entry name" value="AMINOALKYLPHOSPHONATE N-ACETYLTRANSFERASE-RELATED-RELATED"/>
    <property type="match status" value="1"/>
</dbReference>
<dbReference type="InterPro" id="IPR050832">
    <property type="entry name" value="Bact_Acetyltransf"/>
</dbReference>
<keyword evidence="1" id="KW-0808">Transferase</keyword>
<accession>A0A5J4LML8</accession>
<evidence type="ECO:0000313" key="5">
    <source>
        <dbReference type="Proteomes" id="UP000325598"/>
    </source>
</evidence>
<evidence type="ECO:0000256" key="1">
    <source>
        <dbReference type="ARBA" id="ARBA00022679"/>
    </source>
</evidence>
<protein>
    <recommendedName>
        <fullName evidence="3">N-acetyltransferase domain-containing protein</fullName>
    </recommendedName>
</protein>
<keyword evidence="5" id="KW-1185">Reference proteome</keyword>
<feature type="domain" description="N-acetyltransferase" evidence="3">
    <location>
        <begin position="9"/>
        <end position="169"/>
    </location>
</feature>
<dbReference type="RefSeq" id="WP_152104958.1">
    <property type="nucleotide sequence ID" value="NZ_BLAG01000015.1"/>
</dbReference>
<dbReference type="GO" id="GO:0016747">
    <property type="term" value="F:acyltransferase activity, transferring groups other than amino-acyl groups"/>
    <property type="evidence" value="ECO:0007669"/>
    <property type="project" value="InterPro"/>
</dbReference>
<dbReference type="AlphaFoldDB" id="A0A5J4LML8"/>
<evidence type="ECO:0000256" key="2">
    <source>
        <dbReference type="ARBA" id="ARBA00023315"/>
    </source>
</evidence>
<dbReference type="Pfam" id="PF00583">
    <property type="entry name" value="Acetyltransf_1"/>
    <property type="match status" value="1"/>
</dbReference>
<proteinExistence type="predicted"/>
<dbReference type="PANTHER" id="PTHR43877:SF2">
    <property type="entry name" value="AMINOALKYLPHOSPHONATE N-ACETYLTRANSFERASE-RELATED"/>
    <property type="match status" value="1"/>
</dbReference>
<dbReference type="Gene3D" id="3.40.630.30">
    <property type="match status" value="1"/>
</dbReference>
<dbReference type="PROSITE" id="PS51186">
    <property type="entry name" value="GNAT"/>
    <property type="match status" value="1"/>
</dbReference>
<dbReference type="SUPFAM" id="SSF55729">
    <property type="entry name" value="Acyl-CoA N-acyltransferases (Nat)"/>
    <property type="match status" value="1"/>
</dbReference>
<reference evidence="4 5" key="1">
    <citation type="submission" date="2019-10" db="EMBL/GenBank/DDBJ databases">
        <title>Whole genome shotgun sequence of Streptomyces angustmyceticus NBRC 3934.</title>
        <authorList>
            <person name="Hosoyama A."/>
            <person name="Ichikawa N."/>
            <person name="Kimura A."/>
            <person name="Kitahashi Y."/>
            <person name="Komaki H."/>
            <person name="Uohara A."/>
        </authorList>
    </citation>
    <scope>NUCLEOTIDE SEQUENCE [LARGE SCALE GENOMIC DNA]</scope>
    <source>
        <strain evidence="4 5">NBRC 3934</strain>
    </source>
</reference>
<gene>
    <name evidence="4" type="ORF">San01_51870</name>
</gene>
<dbReference type="InterPro" id="IPR000182">
    <property type="entry name" value="GNAT_dom"/>
</dbReference>
<name>A0A5J4LML8_9ACTN</name>
<sequence>MRPAPDAALRIRAATRADLAAIAALHTGAHAALHRARFPGVPFDAPAEHTRRHDAWSRDLAADDTPVLCAARHGTVVGAAAYRRRDGAGRPAVTLHQLQVDPGHWGTGVGRTLHASCLRAWHTDGFTRAGLDVLWHNHRARAFYAGLGWRPDPDRRPAPDATHLTLTLDLATAPAPPAP</sequence>
<dbReference type="InterPro" id="IPR016181">
    <property type="entry name" value="Acyl_CoA_acyltransferase"/>
</dbReference>
<dbReference type="CDD" id="cd04301">
    <property type="entry name" value="NAT_SF"/>
    <property type="match status" value="1"/>
</dbReference>
<dbReference type="OrthoDB" id="5243635at2"/>
<comment type="caution">
    <text evidence="4">The sequence shown here is derived from an EMBL/GenBank/DDBJ whole genome shotgun (WGS) entry which is preliminary data.</text>
</comment>
<keyword evidence="2" id="KW-0012">Acyltransferase</keyword>
<dbReference type="EMBL" id="BLAG01000015">
    <property type="protein sequence ID" value="GES32699.1"/>
    <property type="molecule type" value="Genomic_DNA"/>
</dbReference>
<evidence type="ECO:0000259" key="3">
    <source>
        <dbReference type="PROSITE" id="PS51186"/>
    </source>
</evidence>
<organism evidence="4 5">
    <name type="scientific">Streptomyces angustmyceticus</name>
    <dbReference type="NCBI Taxonomy" id="285578"/>
    <lineage>
        <taxon>Bacteria</taxon>
        <taxon>Bacillati</taxon>
        <taxon>Actinomycetota</taxon>
        <taxon>Actinomycetes</taxon>
        <taxon>Kitasatosporales</taxon>
        <taxon>Streptomycetaceae</taxon>
        <taxon>Streptomyces</taxon>
    </lineage>
</organism>
<evidence type="ECO:0000313" key="4">
    <source>
        <dbReference type="EMBL" id="GES32699.1"/>
    </source>
</evidence>